<protein>
    <submittedName>
        <fullName evidence="2">Polyprotein</fullName>
    </submittedName>
</protein>
<sequence>VDDDELVTYDGPSGVAATPDPTSCRGHGGGGPPGRTGGPCLLFHHGELGEGFDCAATFCRRRRDDLHNRGVGSPHHRNVYIPFHTGRAPEHPACEHQRQLAH</sequence>
<feature type="compositionally biased region" description="Gly residues" evidence="1">
    <location>
        <begin position="26"/>
        <end position="37"/>
    </location>
</feature>
<proteinExistence type="predicted"/>
<feature type="non-terminal residue" evidence="2">
    <location>
        <position position="102"/>
    </location>
</feature>
<organism evidence="2">
    <name type="scientific">Hepacivirus hominis</name>
    <dbReference type="NCBI Taxonomy" id="3052230"/>
    <lineage>
        <taxon>Viruses</taxon>
        <taxon>Riboviria</taxon>
        <taxon>Orthornavirae</taxon>
        <taxon>Kitrinoviricota</taxon>
        <taxon>Flasuviricetes</taxon>
        <taxon>Amarillovirales</taxon>
        <taxon>Flaviviridae</taxon>
        <taxon>Hepacivirus</taxon>
    </lineage>
</organism>
<name>R9UKJ9_9HEPC</name>
<feature type="compositionally biased region" description="Basic and acidic residues" evidence="1">
    <location>
        <begin position="87"/>
        <end position="102"/>
    </location>
</feature>
<accession>R9UKJ9</accession>
<dbReference type="EMBL" id="KC107803">
    <property type="protein sequence ID" value="AGN55459.1"/>
    <property type="molecule type" value="Genomic_RNA"/>
</dbReference>
<feature type="region of interest" description="Disordered" evidence="1">
    <location>
        <begin position="1"/>
        <end position="38"/>
    </location>
</feature>
<reference evidence="2" key="1">
    <citation type="journal article" date="2014" name="J. Med. Virol.">
        <title>Intra-host diversity and evolution of hepatitis C virus endemic to Cote d'Ivoire.</title>
        <authorList>
            <person name="Forbi J.C."/>
            <person name="Campo D.S."/>
            <person name="Purdy M.A."/>
            <person name="Dimitrova Z.E."/>
            <person name="Skums P."/>
            <person name="Xia G.L."/>
            <person name="Punkova L.T."/>
            <person name="Ganova-Raeva L.M."/>
            <person name="Vaughan G."/>
            <person name="Ben-Ayed Y."/>
            <person name="Switzer W.M."/>
            <person name="Khudyakov Y.E."/>
        </authorList>
    </citation>
    <scope>NUCLEOTIDE SEQUENCE</scope>
    <source>
        <strain evidence="2">IC11</strain>
    </source>
</reference>
<evidence type="ECO:0000313" key="2">
    <source>
        <dbReference type="EMBL" id="AGN55459.1"/>
    </source>
</evidence>
<feature type="non-terminal residue" evidence="2">
    <location>
        <position position="1"/>
    </location>
</feature>
<evidence type="ECO:0000256" key="1">
    <source>
        <dbReference type="SAM" id="MobiDB-lite"/>
    </source>
</evidence>
<feature type="region of interest" description="Disordered" evidence="1">
    <location>
        <begin position="67"/>
        <end position="102"/>
    </location>
</feature>